<dbReference type="AlphaFoldDB" id="A0A937ACH1"/>
<dbReference type="Gene3D" id="3.40.710.10">
    <property type="entry name" value="DD-peptidase/beta-lactamase superfamily"/>
    <property type="match status" value="1"/>
</dbReference>
<protein>
    <submittedName>
        <fullName evidence="2">Serine hydrolase</fullName>
    </submittedName>
</protein>
<organism evidence="2 3">
    <name type="scientific">Marivirga atlantica</name>
    <dbReference type="NCBI Taxonomy" id="1548457"/>
    <lineage>
        <taxon>Bacteria</taxon>
        <taxon>Pseudomonadati</taxon>
        <taxon>Bacteroidota</taxon>
        <taxon>Cytophagia</taxon>
        <taxon>Cytophagales</taxon>
        <taxon>Marivirgaceae</taxon>
        <taxon>Marivirga</taxon>
    </lineage>
</organism>
<dbReference type="EMBL" id="JAERQG010000001">
    <property type="protein sequence ID" value="MBL0764116.1"/>
    <property type="molecule type" value="Genomic_DNA"/>
</dbReference>
<evidence type="ECO:0000313" key="3">
    <source>
        <dbReference type="Proteomes" id="UP000642920"/>
    </source>
</evidence>
<evidence type="ECO:0000259" key="1">
    <source>
        <dbReference type="Pfam" id="PF00144"/>
    </source>
</evidence>
<dbReference type="PANTHER" id="PTHR43283">
    <property type="entry name" value="BETA-LACTAMASE-RELATED"/>
    <property type="match status" value="1"/>
</dbReference>
<evidence type="ECO:0000313" key="2">
    <source>
        <dbReference type="EMBL" id="MBL0764116.1"/>
    </source>
</evidence>
<keyword evidence="3" id="KW-1185">Reference proteome</keyword>
<keyword evidence="2" id="KW-0378">Hydrolase</keyword>
<dbReference type="InterPro" id="IPR012338">
    <property type="entry name" value="Beta-lactam/transpept-like"/>
</dbReference>
<dbReference type="InterPro" id="IPR050789">
    <property type="entry name" value="Diverse_Enzym_Activities"/>
</dbReference>
<dbReference type="InterPro" id="IPR001466">
    <property type="entry name" value="Beta-lactam-related"/>
</dbReference>
<dbReference type="GO" id="GO:0016787">
    <property type="term" value="F:hydrolase activity"/>
    <property type="evidence" value="ECO:0007669"/>
    <property type="project" value="UniProtKB-KW"/>
</dbReference>
<sequence length="376" mass="42683">MKKLVRGLIFLVILLFVVYLLLPTHAQRAFLYLHANIDDYEIFENRKVVASNPLPWKLSENYNQYELGGVFQDTLAHYETTAFLVIKDTAIVYEHYYEGYDQKSISNSFSAAKSIVSLLIGIAISENQIKSVFQPVSDFLPEFAEGEKANMIIRDLLTMSSGLDWSEGYANPFSVTTRAYYGTDLRGLVAGLSTESAPGLEFDYKSIDTQVLAEILEVATGQSLSEYATNRLWRRIGAEQDALWSLDKAGGMEKAFCCFNSTARDFARIGQLVLNEGQSIDGKPIIHPDYIHMMTTPADYSMRESESGFYGYQWWIVNYKGKQIPYARGILGQYIFVLQDKNAVVVRLGKQRSKKYIDHHPAEIYTYLNAAYELLK</sequence>
<comment type="caution">
    <text evidence="2">The sequence shown here is derived from an EMBL/GenBank/DDBJ whole genome shotgun (WGS) entry which is preliminary data.</text>
</comment>
<dbReference type="RefSeq" id="WP_201917388.1">
    <property type="nucleotide sequence ID" value="NZ_JAERQG010000001.1"/>
</dbReference>
<dbReference type="Proteomes" id="UP000642920">
    <property type="component" value="Unassembled WGS sequence"/>
</dbReference>
<feature type="domain" description="Beta-lactamase-related" evidence="1">
    <location>
        <begin position="77"/>
        <end position="351"/>
    </location>
</feature>
<name>A0A937ACH1_9BACT</name>
<proteinExistence type="predicted"/>
<gene>
    <name evidence="2" type="ORF">JKP34_02555</name>
</gene>
<dbReference type="Pfam" id="PF00144">
    <property type="entry name" value="Beta-lactamase"/>
    <property type="match status" value="1"/>
</dbReference>
<dbReference type="PANTHER" id="PTHR43283:SF7">
    <property type="entry name" value="BETA-LACTAMASE-RELATED DOMAIN-CONTAINING PROTEIN"/>
    <property type="match status" value="1"/>
</dbReference>
<reference evidence="2" key="1">
    <citation type="submission" date="2021-01" db="EMBL/GenBank/DDBJ databases">
        <title>Marivirga sp. nov., isolated from intertidal surface sediments.</title>
        <authorList>
            <person name="Zhang M."/>
        </authorList>
    </citation>
    <scope>NUCLEOTIDE SEQUENCE</scope>
    <source>
        <strain evidence="2">SM1354</strain>
    </source>
</reference>
<accession>A0A937ACH1</accession>
<dbReference type="SUPFAM" id="SSF56601">
    <property type="entry name" value="beta-lactamase/transpeptidase-like"/>
    <property type="match status" value="1"/>
</dbReference>